<evidence type="ECO:0000256" key="1">
    <source>
        <dbReference type="SAM" id="MobiDB-lite"/>
    </source>
</evidence>
<dbReference type="AlphaFoldDB" id="A0AA88XYR5"/>
<name>A0AA88XYR5_PINIB</name>
<feature type="region of interest" description="Disordered" evidence="1">
    <location>
        <begin position="133"/>
        <end position="164"/>
    </location>
</feature>
<proteinExistence type="predicted"/>
<comment type="caution">
    <text evidence="2">The sequence shown here is derived from an EMBL/GenBank/DDBJ whole genome shotgun (WGS) entry which is preliminary data.</text>
</comment>
<evidence type="ECO:0000313" key="3">
    <source>
        <dbReference type="Proteomes" id="UP001186944"/>
    </source>
</evidence>
<accession>A0AA88XYR5</accession>
<sequence length="251" mass="27494">MLNQIKAKIMNGSYGSDRLVNRSIVLMEQHTLNQRASRGAKLNNHFNLLKICLILLCCIQINGQTETTSNTDVTTDSNTDNGSTVTVTTLPTTDSSTSDLTDSVTRESTVTVTTSTRDTFTGETTTVDAVTRDRNGTSVDSGETTSDYNDTWTTAMPRGNNTETQGLTCDSSVVKRAFLEEAGSILHAVLATSALHKRMACGMLKKFSDNCDDRCVRDRPMQPYLLVFRALSNAFCSLGKKANRGYRNSIF</sequence>
<evidence type="ECO:0000313" key="2">
    <source>
        <dbReference type="EMBL" id="KAK3094549.1"/>
    </source>
</evidence>
<reference evidence="2" key="1">
    <citation type="submission" date="2019-08" db="EMBL/GenBank/DDBJ databases">
        <title>The improved chromosome-level genome for the pearl oyster Pinctada fucata martensii using PacBio sequencing and Hi-C.</title>
        <authorList>
            <person name="Zheng Z."/>
        </authorList>
    </citation>
    <scope>NUCLEOTIDE SEQUENCE</scope>
    <source>
        <strain evidence="2">ZZ-2019</strain>
        <tissue evidence="2">Adductor muscle</tissue>
    </source>
</reference>
<feature type="region of interest" description="Disordered" evidence="1">
    <location>
        <begin position="67"/>
        <end position="116"/>
    </location>
</feature>
<organism evidence="2 3">
    <name type="scientific">Pinctada imbricata</name>
    <name type="common">Atlantic pearl-oyster</name>
    <name type="synonym">Pinctada martensii</name>
    <dbReference type="NCBI Taxonomy" id="66713"/>
    <lineage>
        <taxon>Eukaryota</taxon>
        <taxon>Metazoa</taxon>
        <taxon>Spiralia</taxon>
        <taxon>Lophotrochozoa</taxon>
        <taxon>Mollusca</taxon>
        <taxon>Bivalvia</taxon>
        <taxon>Autobranchia</taxon>
        <taxon>Pteriomorphia</taxon>
        <taxon>Pterioida</taxon>
        <taxon>Pterioidea</taxon>
        <taxon>Pteriidae</taxon>
        <taxon>Pinctada</taxon>
    </lineage>
</organism>
<dbReference type="Proteomes" id="UP001186944">
    <property type="component" value="Unassembled WGS sequence"/>
</dbReference>
<feature type="compositionally biased region" description="Polar residues" evidence="1">
    <location>
        <begin position="136"/>
        <end position="164"/>
    </location>
</feature>
<keyword evidence="3" id="KW-1185">Reference proteome</keyword>
<gene>
    <name evidence="2" type="ORF">FSP39_003206</name>
</gene>
<dbReference type="EMBL" id="VSWD01000008">
    <property type="protein sequence ID" value="KAK3094549.1"/>
    <property type="molecule type" value="Genomic_DNA"/>
</dbReference>
<protein>
    <submittedName>
        <fullName evidence="2">Uncharacterized protein</fullName>
    </submittedName>
</protein>